<keyword evidence="1" id="KW-1133">Transmembrane helix</keyword>
<feature type="transmembrane region" description="Helical" evidence="1">
    <location>
        <begin position="29"/>
        <end position="49"/>
    </location>
</feature>
<gene>
    <name evidence="2" type="ORF">g.31870</name>
</gene>
<evidence type="ECO:0000313" key="2">
    <source>
        <dbReference type="EMBL" id="MBY14922.1"/>
    </source>
</evidence>
<evidence type="ECO:0000256" key="1">
    <source>
        <dbReference type="SAM" id="Phobius"/>
    </source>
</evidence>
<organism evidence="2">
    <name type="scientific">Schizaphis graminum</name>
    <name type="common">Green bug aphid</name>
    <dbReference type="NCBI Taxonomy" id="13262"/>
    <lineage>
        <taxon>Eukaryota</taxon>
        <taxon>Metazoa</taxon>
        <taxon>Ecdysozoa</taxon>
        <taxon>Arthropoda</taxon>
        <taxon>Hexapoda</taxon>
        <taxon>Insecta</taxon>
        <taxon>Pterygota</taxon>
        <taxon>Neoptera</taxon>
        <taxon>Paraneoptera</taxon>
        <taxon>Hemiptera</taxon>
        <taxon>Sternorrhyncha</taxon>
        <taxon>Aphidomorpha</taxon>
        <taxon>Aphidoidea</taxon>
        <taxon>Aphididae</taxon>
        <taxon>Aphidini</taxon>
        <taxon>Schizaphis</taxon>
    </lineage>
</organism>
<accession>A0A2S2ND92</accession>
<reference evidence="2" key="1">
    <citation type="submission" date="2018-04" db="EMBL/GenBank/DDBJ databases">
        <title>Transcriptome of Schizaphis graminum biotype I.</title>
        <authorList>
            <person name="Scully E.D."/>
            <person name="Geib S.M."/>
            <person name="Palmer N.A."/>
            <person name="Koch K."/>
            <person name="Bradshaw J."/>
            <person name="Heng-Moss T."/>
            <person name="Sarath G."/>
        </authorList>
    </citation>
    <scope>NUCLEOTIDE SEQUENCE</scope>
</reference>
<dbReference type="EMBL" id="GGMR01002303">
    <property type="protein sequence ID" value="MBY14922.1"/>
    <property type="molecule type" value="Transcribed_RNA"/>
</dbReference>
<keyword evidence="1" id="KW-0812">Transmembrane</keyword>
<keyword evidence="1" id="KW-0472">Membrane</keyword>
<name>A0A2S2ND92_SCHGA</name>
<sequence>MPPGHVINVYIISLSSPLYISLFSLSPSLYLSTFLSLFTIVCALANVTLVRVSIRQNAVCMVCYTCGYDALREKNTKKNILIIYTTESPSYYAIYAVCKRTNDCGFI</sequence>
<dbReference type="AlphaFoldDB" id="A0A2S2ND92"/>
<protein>
    <submittedName>
        <fullName evidence="2">Uncharacterized protein</fullName>
    </submittedName>
</protein>
<proteinExistence type="predicted"/>